<evidence type="ECO:0000313" key="2">
    <source>
        <dbReference type="Proteomes" id="UP000076532"/>
    </source>
</evidence>
<name>A0A166DIE3_9AGAM</name>
<sequence length="82" mass="9202">MRTRAYLARVSAEHRIKEVLGAASPLRLRLRPLRTYKGTERPGKPNQPVHPSPTRACLMIAPYLLFLPLGMCSRSATMPKFG</sequence>
<keyword evidence="2" id="KW-1185">Reference proteome</keyword>
<evidence type="ECO:0000313" key="1">
    <source>
        <dbReference type="EMBL" id="KZP14749.1"/>
    </source>
</evidence>
<dbReference type="AlphaFoldDB" id="A0A166DIE3"/>
<organism evidence="1 2">
    <name type="scientific">Athelia psychrophila</name>
    <dbReference type="NCBI Taxonomy" id="1759441"/>
    <lineage>
        <taxon>Eukaryota</taxon>
        <taxon>Fungi</taxon>
        <taxon>Dikarya</taxon>
        <taxon>Basidiomycota</taxon>
        <taxon>Agaricomycotina</taxon>
        <taxon>Agaricomycetes</taxon>
        <taxon>Agaricomycetidae</taxon>
        <taxon>Atheliales</taxon>
        <taxon>Atheliaceae</taxon>
        <taxon>Athelia</taxon>
    </lineage>
</organism>
<gene>
    <name evidence="1" type="ORF">FIBSPDRAFT_868017</name>
</gene>
<accession>A0A166DIE3</accession>
<dbReference type="EMBL" id="KV417613">
    <property type="protein sequence ID" value="KZP14749.1"/>
    <property type="molecule type" value="Genomic_DNA"/>
</dbReference>
<dbReference type="Proteomes" id="UP000076532">
    <property type="component" value="Unassembled WGS sequence"/>
</dbReference>
<reference evidence="1 2" key="1">
    <citation type="journal article" date="2016" name="Mol. Biol. Evol.">
        <title>Comparative Genomics of Early-Diverging Mushroom-Forming Fungi Provides Insights into the Origins of Lignocellulose Decay Capabilities.</title>
        <authorList>
            <person name="Nagy L.G."/>
            <person name="Riley R."/>
            <person name="Tritt A."/>
            <person name="Adam C."/>
            <person name="Daum C."/>
            <person name="Floudas D."/>
            <person name="Sun H."/>
            <person name="Yadav J.S."/>
            <person name="Pangilinan J."/>
            <person name="Larsson K.H."/>
            <person name="Matsuura K."/>
            <person name="Barry K."/>
            <person name="Labutti K."/>
            <person name="Kuo R."/>
            <person name="Ohm R.A."/>
            <person name="Bhattacharya S.S."/>
            <person name="Shirouzu T."/>
            <person name="Yoshinaga Y."/>
            <person name="Martin F.M."/>
            <person name="Grigoriev I.V."/>
            <person name="Hibbett D.S."/>
        </authorList>
    </citation>
    <scope>NUCLEOTIDE SEQUENCE [LARGE SCALE GENOMIC DNA]</scope>
    <source>
        <strain evidence="1 2">CBS 109695</strain>
    </source>
</reference>
<proteinExistence type="predicted"/>
<protein>
    <submittedName>
        <fullName evidence="1">Uncharacterized protein</fullName>
    </submittedName>
</protein>